<dbReference type="EMBL" id="LT622830">
    <property type="protein sequence ID" value="SCW20770.1"/>
    <property type="molecule type" value="Genomic_DNA"/>
</dbReference>
<dbReference type="GO" id="GO:0005524">
    <property type="term" value="F:ATP binding"/>
    <property type="evidence" value="ECO:0007669"/>
    <property type="project" value="UniProtKB-KW"/>
</dbReference>
<dbReference type="RefSeq" id="WP_104020577.1">
    <property type="nucleotide sequence ID" value="NZ_JADPCL010000006.1"/>
</dbReference>
<keyword evidence="4" id="KW-0067">ATP-binding</keyword>
<dbReference type="GO" id="GO:0016887">
    <property type="term" value="F:ATP hydrolysis activity"/>
    <property type="evidence" value="ECO:0007669"/>
    <property type="project" value="InterPro"/>
</dbReference>
<sequence>MIRIEKIKKIYNQGKSNEFEALKDITCNIHKGSWTTIVGASGSGKSTFLKCISGLEKVTSGKIVFLDEELTSMTERSLLNLRRKEMSFVFQDYNLIDDLKMIENIFLENPVKSEIMDLAKNWGLSNVLYKFPNECSGGQRQKVAILRALNQKSSIIFCDEPTGALDTNSSKDVLQVLKQVNEQYGTTIVMVTHNNLIKEISDFIITIHDGEILSYHENDSVKGVENVQW</sequence>
<evidence type="ECO:0000256" key="3">
    <source>
        <dbReference type="ARBA" id="ARBA00022741"/>
    </source>
</evidence>
<dbReference type="AlphaFoldDB" id="A0A1R3T995"/>
<evidence type="ECO:0000256" key="2">
    <source>
        <dbReference type="ARBA" id="ARBA00022448"/>
    </source>
</evidence>
<dbReference type="SMART" id="SM00382">
    <property type="entry name" value="AAA"/>
    <property type="match status" value="1"/>
</dbReference>
<reference evidence="6" key="2">
    <citation type="submission" date="2017-02" db="EMBL/GenBank/DDBJ databases">
        <title>Diversity of integrative and conjugative elements of Streptococcus salivarius and their intra- and interspecies transfer.</title>
        <authorList>
            <person name="Dahmane N."/>
            <person name="Libante V."/>
            <person name="Charron-Bourgoin F."/>
            <person name="Guedon E."/>
            <person name="Guedon G."/>
            <person name="Leblond-Bourget N."/>
            <person name="Payot S."/>
        </authorList>
    </citation>
    <scope>NUCLEOTIDE SEQUENCE</scope>
    <source>
        <strain evidence="6">F6-1</strain>
    </source>
</reference>
<reference evidence="6" key="1">
    <citation type="submission" date="2016-08" db="EMBL/GenBank/DDBJ databases">
        <authorList>
            <person name="Seilhamer J.J."/>
        </authorList>
    </citation>
    <scope>NUCLEOTIDE SEQUENCE</scope>
    <source>
        <strain evidence="6">F6-1</strain>
    </source>
</reference>
<dbReference type="CDD" id="cd03255">
    <property type="entry name" value="ABC_MJ0796_LolCDE_FtsE"/>
    <property type="match status" value="1"/>
</dbReference>
<dbReference type="InterPro" id="IPR003439">
    <property type="entry name" value="ABC_transporter-like_ATP-bd"/>
</dbReference>
<organism evidence="6">
    <name type="scientific">Streptococcus salivarius</name>
    <dbReference type="NCBI Taxonomy" id="1304"/>
    <lineage>
        <taxon>Bacteria</taxon>
        <taxon>Bacillati</taxon>
        <taxon>Bacillota</taxon>
        <taxon>Bacilli</taxon>
        <taxon>Lactobacillales</taxon>
        <taxon>Streptococcaceae</taxon>
        <taxon>Streptococcus</taxon>
    </lineage>
</organism>
<evidence type="ECO:0000259" key="5">
    <source>
        <dbReference type="PROSITE" id="PS50893"/>
    </source>
</evidence>
<protein>
    <recommendedName>
        <fullName evidence="5">ABC transporter domain-containing protein</fullName>
    </recommendedName>
</protein>
<dbReference type="InterPro" id="IPR017871">
    <property type="entry name" value="ABC_transporter-like_CS"/>
</dbReference>
<dbReference type="PROSITE" id="PS00211">
    <property type="entry name" value="ABC_TRANSPORTER_1"/>
    <property type="match status" value="1"/>
</dbReference>
<evidence type="ECO:0000256" key="1">
    <source>
        <dbReference type="ARBA" id="ARBA00005417"/>
    </source>
</evidence>
<keyword evidence="3" id="KW-0547">Nucleotide-binding</keyword>
<dbReference type="SUPFAM" id="SSF52540">
    <property type="entry name" value="P-loop containing nucleoside triphosphate hydrolases"/>
    <property type="match status" value="1"/>
</dbReference>
<dbReference type="PROSITE" id="PS50893">
    <property type="entry name" value="ABC_TRANSPORTER_2"/>
    <property type="match status" value="1"/>
</dbReference>
<accession>A0A1R3T995</accession>
<dbReference type="PANTHER" id="PTHR42798:SF2">
    <property type="entry name" value="ABC TRANSPORTER ATP-BINDING PROTEIN MG467-RELATED"/>
    <property type="match status" value="1"/>
</dbReference>
<keyword evidence="2" id="KW-0813">Transport</keyword>
<proteinExistence type="inferred from homology"/>
<dbReference type="Pfam" id="PF00005">
    <property type="entry name" value="ABC_tran"/>
    <property type="match status" value="1"/>
</dbReference>
<dbReference type="Gene3D" id="3.40.50.300">
    <property type="entry name" value="P-loop containing nucleotide triphosphate hydrolases"/>
    <property type="match status" value="1"/>
</dbReference>
<feature type="domain" description="ABC transporter" evidence="5">
    <location>
        <begin position="2"/>
        <end position="229"/>
    </location>
</feature>
<evidence type="ECO:0000313" key="6">
    <source>
        <dbReference type="EMBL" id="SCW20770.1"/>
    </source>
</evidence>
<comment type="similarity">
    <text evidence="1">Belongs to the ABC transporter superfamily.</text>
</comment>
<dbReference type="InterPro" id="IPR027417">
    <property type="entry name" value="P-loop_NTPase"/>
</dbReference>
<name>A0A1R3T995_STRSL</name>
<dbReference type="PANTHER" id="PTHR42798">
    <property type="entry name" value="LIPOPROTEIN-RELEASING SYSTEM ATP-BINDING PROTEIN LOLD"/>
    <property type="match status" value="1"/>
</dbReference>
<dbReference type="InterPro" id="IPR017911">
    <property type="entry name" value="MacB-like_ATP-bd"/>
</dbReference>
<evidence type="ECO:0000256" key="4">
    <source>
        <dbReference type="ARBA" id="ARBA00022840"/>
    </source>
</evidence>
<dbReference type="InterPro" id="IPR003593">
    <property type="entry name" value="AAA+_ATPase"/>
</dbReference>